<dbReference type="InterPro" id="IPR038718">
    <property type="entry name" value="SNF2-like_sf"/>
</dbReference>
<accession>A0A8J7LXP6</accession>
<dbReference type="GO" id="GO:0016787">
    <property type="term" value="F:hydrolase activity"/>
    <property type="evidence" value="ECO:0007669"/>
    <property type="project" value="UniProtKB-KW"/>
</dbReference>
<protein>
    <submittedName>
        <fullName evidence="4">DEAD/DEAH box helicase</fullName>
    </submittedName>
</protein>
<dbReference type="InterPro" id="IPR014001">
    <property type="entry name" value="Helicase_ATP-bd"/>
</dbReference>
<dbReference type="EMBL" id="JAEMHM010000002">
    <property type="protein sequence ID" value="MBJ6723517.1"/>
    <property type="molecule type" value="Genomic_DNA"/>
</dbReference>
<proteinExistence type="predicted"/>
<evidence type="ECO:0000256" key="1">
    <source>
        <dbReference type="ARBA" id="ARBA00022801"/>
    </source>
</evidence>
<dbReference type="CDD" id="cd18012">
    <property type="entry name" value="DEXQc_arch_SWI2_SNF2"/>
    <property type="match status" value="1"/>
</dbReference>
<dbReference type="InterPro" id="IPR000330">
    <property type="entry name" value="SNF2_N"/>
</dbReference>
<dbReference type="GO" id="GO:0005524">
    <property type="term" value="F:ATP binding"/>
    <property type="evidence" value="ECO:0007669"/>
    <property type="project" value="InterPro"/>
</dbReference>
<organism evidence="4 5">
    <name type="scientific">Geomesophilobacter sediminis</name>
    <dbReference type="NCBI Taxonomy" id="2798584"/>
    <lineage>
        <taxon>Bacteria</taxon>
        <taxon>Pseudomonadati</taxon>
        <taxon>Thermodesulfobacteriota</taxon>
        <taxon>Desulfuromonadia</taxon>
        <taxon>Geobacterales</taxon>
        <taxon>Geobacteraceae</taxon>
        <taxon>Geomesophilobacter</taxon>
    </lineage>
</organism>
<evidence type="ECO:0000259" key="3">
    <source>
        <dbReference type="PROSITE" id="PS51194"/>
    </source>
</evidence>
<dbReference type="SMART" id="SM00487">
    <property type="entry name" value="DEXDc"/>
    <property type="match status" value="1"/>
</dbReference>
<dbReference type="GO" id="GO:0004386">
    <property type="term" value="F:helicase activity"/>
    <property type="evidence" value="ECO:0007669"/>
    <property type="project" value="UniProtKB-KW"/>
</dbReference>
<feature type="domain" description="Helicase ATP-binding" evidence="2">
    <location>
        <begin position="890"/>
        <end position="1046"/>
    </location>
</feature>
<dbReference type="Gene3D" id="3.40.50.300">
    <property type="entry name" value="P-loop containing nucleotide triphosphate hydrolases"/>
    <property type="match status" value="1"/>
</dbReference>
<keyword evidence="4" id="KW-0547">Nucleotide-binding</keyword>
<dbReference type="InterPro" id="IPR027417">
    <property type="entry name" value="P-loop_NTPase"/>
</dbReference>
<dbReference type="Gene3D" id="3.40.50.10810">
    <property type="entry name" value="Tandem AAA-ATPase domain"/>
    <property type="match status" value="1"/>
</dbReference>
<evidence type="ECO:0000259" key="2">
    <source>
        <dbReference type="PROSITE" id="PS51192"/>
    </source>
</evidence>
<comment type="caution">
    <text evidence="4">The sequence shown here is derived from an EMBL/GenBank/DDBJ whole genome shotgun (WGS) entry which is preliminary data.</text>
</comment>
<gene>
    <name evidence="4" type="ORF">JFN93_02235</name>
</gene>
<dbReference type="CDD" id="cd18793">
    <property type="entry name" value="SF2_C_SNF"/>
    <property type="match status" value="1"/>
</dbReference>
<keyword evidence="4" id="KW-0347">Helicase</keyword>
<keyword evidence="4" id="KW-0067">ATP-binding</keyword>
<dbReference type="SMART" id="SM00490">
    <property type="entry name" value="HELICc"/>
    <property type="match status" value="1"/>
</dbReference>
<dbReference type="PROSITE" id="PS51194">
    <property type="entry name" value="HELICASE_CTER"/>
    <property type="match status" value="1"/>
</dbReference>
<dbReference type="PANTHER" id="PTHR10799">
    <property type="entry name" value="SNF2/RAD54 HELICASE FAMILY"/>
    <property type="match status" value="1"/>
</dbReference>
<dbReference type="SUPFAM" id="SSF52540">
    <property type="entry name" value="P-loop containing nucleoside triphosphate hydrolases"/>
    <property type="match status" value="2"/>
</dbReference>
<dbReference type="InterPro" id="IPR001650">
    <property type="entry name" value="Helicase_C-like"/>
</dbReference>
<feature type="domain" description="Helicase C-terminal" evidence="3">
    <location>
        <begin position="1171"/>
        <end position="1320"/>
    </location>
</feature>
<evidence type="ECO:0000313" key="5">
    <source>
        <dbReference type="Proteomes" id="UP000636888"/>
    </source>
</evidence>
<dbReference type="InterPro" id="IPR049730">
    <property type="entry name" value="SNF2/RAD54-like_C"/>
</dbReference>
<evidence type="ECO:0000313" key="4">
    <source>
        <dbReference type="EMBL" id="MBJ6723517.1"/>
    </source>
</evidence>
<reference evidence="4" key="1">
    <citation type="submission" date="2020-12" db="EMBL/GenBank/DDBJ databases">
        <title>Geomonas sp. Red875, isolated from river sediment.</title>
        <authorList>
            <person name="Xu Z."/>
            <person name="Zhang Z."/>
            <person name="Masuda Y."/>
            <person name="Itoh H."/>
            <person name="Senoo K."/>
        </authorList>
    </citation>
    <scope>NUCLEOTIDE SEQUENCE</scope>
    <source>
        <strain evidence="4">Red875</strain>
    </source>
</reference>
<name>A0A8J7LXP6_9BACT</name>
<sequence length="1339" mass="149792">MRDADGKAYTQDAVKETLDRLKRLRLVIVSYEGFTCAPAMMHHVTFASAAEGHFADLARVIQTEIPSTWGSNYYRSSKLALRDLRIAFYRRDADYAFQLLDAFTKQFSLSPLQPHPFVQICTDPFDAAWFRTLPVPLATTTLKELFSGTAVRLVQAQEPFAALTDLVEQGSVSAEEKGIYALELLLRDRLDEAEQLAHGLPHSSGRSVLALVALRQGRYQEAAALFEDALVLIKKETGKRRTFFTNLAGPCFILALIATGDPALAAKARQHCDFVQGRREWPLEDLIQLLAMTIQDISGEGTARNIIEILCTHKNTTLPLAPLFQAMALYWSGSPRAREKGEELIGLARQAREAGYLYLAGEMEIAAATCGASPPSGTKLRATYKKSGLVPLIDVVKRAEIWEKALSALIKLNEPEQKEGAKPASESRLIWYFEDHGRFIELQPREQKQTATGKWTAGRNVALKRLALETKDIDFLSDQDRLVCQAIKPEHELGYGYYGRDVYRLDLEQALLLLVGHPDVYLDPAAQVRLELFSGEPELQLAAQGDTLTMSLFPQFEKDKKIALVRESQNRIRVYEAKDEYRKISGILGEGLRIPAAAKEKALEAVRALSSLVVVHSDVGGAGDTVPGDTTPCFHLLPYQHGVKVELLVRPFADAGPYFAPGSGGETVLAELDGKKLQARRDLKLEVRQALRVLSELTVLEGLEDEDHRWLVPDPEKALELLEQFQELGDQVRVAWPEGARFKVAHQASMGHCRMTLRHTRDWFEIEGEVRVNDGLTLNLQELLRLMQEGMGRFIPLGEGEFLALSNQLRKRLDDLAAYAEPHGKGLRFHPLASRVFSEFFDEVGEMQVDESWRSQVRRLREAEEFVPAVPSTLRAELRGYQEEGFAWLNRLARWGVGACLADDMGLGKTVQALAQILTMAEHGPSLVVAPTSVCTNWESEAARFAPTLNVIPFGPGNRKECLEQLKPFDLVICSYGLLQQEAELLALVQWQGIVLDEAQAIKNTATKRSQAAMELKGAFKMVATGTPIENHLGELWNIFRFINPGLLGSLKQFNVKYASPIEKTQDKKARARLKKLIQPFILRRTKSQVLEELPSRTEIVLKVEMSEAEASLYEALRRNAMVNLSGLNSVDGKEQNHIKILAEIMRLRRACCNPRLVMPESTISSCKLTAFGEIMDELRENRHKALVFSQFVDHLQIVREYVERAGISYQYLDGSTPSAERKRRVDAFQAGEGELFLISLKAGGVGLNLTAADYVIHLDPWWNPAVEDQASDRAHRIGQQRPVTIYRLVTKGTVEEKIVDLHQQKRGLAESLLEETDLSAKVTAEELLALLSPPPPKW</sequence>
<dbReference type="Pfam" id="PF00176">
    <property type="entry name" value="SNF2-rel_dom"/>
    <property type="match status" value="1"/>
</dbReference>
<dbReference type="PROSITE" id="PS51192">
    <property type="entry name" value="HELICASE_ATP_BIND_1"/>
    <property type="match status" value="1"/>
</dbReference>
<keyword evidence="1" id="KW-0378">Hydrolase</keyword>
<dbReference type="Pfam" id="PF00271">
    <property type="entry name" value="Helicase_C"/>
    <property type="match status" value="1"/>
</dbReference>
<keyword evidence="5" id="KW-1185">Reference proteome</keyword>
<dbReference type="Proteomes" id="UP000636888">
    <property type="component" value="Unassembled WGS sequence"/>
</dbReference>